<dbReference type="EMBL" id="SOBW01000011">
    <property type="protein sequence ID" value="TDU33723.1"/>
    <property type="molecule type" value="Genomic_DNA"/>
</dbReference>
<evidence type="ECO:0000313" key="1">
    <source>
        <dbReference type="EMBL" id="TDU33723.1"/>
    </source>
</evidence>
<evidence type="ECO:0000313" key="2">
    <source>
        <dbReference type="Proteomes" id="UP000294689"/>
    </source>
</evidence>
<dbReference type="AlphaFoldDB" id="A0A4R7PHC8"/>
<keyword evidence="2" id="KW-1185">Reference proteome</keyword>
<protein>
    <submittedName>
        <fullName evidence="1">Uncharacterized protein</fullName>
    </submittedName>
</protein>
<comment type="caution">
    <text evidence="1">The sequence shown here is derived from an EMBL/GenBank/DDBJ whole genome shotgun (WGS) entry which is preliminary data.</text>
</comment>
<proteinExistence type="predicted"/>
<gene>
    <name evidence="1" type="ORF">BXY82_3019</name>
</gene>
<organism evidence="1 2">
    <name type="scientific">Gelidibacter sediminis</name>
    <dbReference type="NCBI Taxonomy" id="1608710"/>
    <lineage>
        <taxon>Bacteria</taxon>
        <taxon>Pseudomonadati</taxon>
        <taxon>Bacteroidota</taxon>
        <taxon>Flavobacteriia</taxon>
        <taxon>Flavobacteriales</taxon>
        <taxon>Flavobacteriaceae</taxon>
        <taxon>Gelidibacter</taxon>
    </lineage>
</organism>
<dbReference type="OrthoDB" id="1453603at2"/>
<name>A0A4R7PHC8_9FLAO</name>
<dbReference type="RefSeq" id="WP_133759008.1">
    <property type="nucleotide sequence ID" value="NZ_SOBW01000011.1"/>
</dbReference>
<sequence>MKYLFTIVVILISNLSLGQVEKTSDTLEIWTVFSIGNFINQNAEKIIEKNWPFKIKGIAGDAFSEELIDDIQMHNEKVWNYLDSNGYSDSKKTFETDLLSEIKRIKNAVEISNSNPEIADLLITLKNNKRQNHTELTKINVHTYQFKLYSFEVDKPENGEKLEKIFRVNVVTNTIE</sequence>
<reference evidence="1 2" key="1">
    <citation type="submission" date="2019-03" db="EMBL/GenBank/DDBJ databases">
        <title>Genomic Encyclopedia of Archaeal and Bacterial Type Strains, Phase II (KMG-II): from individual species to whole genera.</title>
        <authorList>
            <person name="Goeker M."/>
        </authorList>
    </citation>
    <scope>NUCLEOTIDE SEQUENCE [LARGE SCALE GENOMIC DNA]</scope>
    <source>
        <strain evidence="1 2">DSM 28135</strain>
    </source>
</reference>
<dbReference type="Proteomes" id="UP000294689">
    <property type="component" value="Unassembled WGS sequence"/>
</dbReference>
<accession>A0A4R7PHC8</accession>